<organism evidence="2 3">
    <name type="scientific">Marseilla massiliensis</name>
    <dbReference type="NCBI Taxonomy" id="1841864"/>
    <lineage>
        <taxon>Bacteria</taxon>
        <taxon>Pseudomonadati</taxon>
        <taxon>Bacteroidota</taxon>
        <taxon>Bacteroidia</taxon>
        <taxon>Bacteroidales</taxon>
        <taxon>Prevotellaceae</taxon>
        <taxon>Marseilla</taxon>
    </lineage>
</organism>
<feature type="transmembrane region" description="Helical" evidence="1">
    <location>
        <begin position="380"/>
        <end position="401"/>
    </location>
</feature>
<dbReference type="AlphaFoldDB" id="A0A938WKQ0"/>
<protein>
    <submittedName>
        <fullName evidence="2">Uncharacterized protein</fullName>
    </submittedName>
</protein>
<feature type="transmembrane region" description="Helical" evidence="1">
    <location>
        <begin position="281"/>
        <end position="301"/>
    </location>
</feature>
<keyword evidence="1" id="KW-1133">Transmembrane helix</keyword>
<dbReference type="Proteomes" id="UP000764045">
    <property type="component" value="Unassembled WGS sequence"/>
</dbReference>
<feature type="transmembrane region" description="Helical" evidence="1">
    <location>
        <begin position="101"/>
        <end position="134"/>
    </location>
</feature>
<evidence type="ECO:0000313" key="2">
    <source>
        <dbReference type="EMBL" id="MBM6660662.1"/>
    </source>
</evidence>
<feature type="transmembrane region" description="Helical" evidence="1">
    <location>
        <begin position="169"/>
        <end position="189"/>
    </location>
</feature>
<gene>
    <name evidence="2" type="ORF">H6B30_02665</name>
</gene>
<proteinExistence type="predicted"/>
<feature type="transmembrane region" description="Helical" evidence="1">
    <location>
        <begin position="353"/>
        <end position="374"/>
    </location>
</feature>
<dbReference type="RefSeq" id="WP_205107635.1">
    <property type="nucleotide sequence ID" value="NZ_JACJJL010000003.1"/>
</dbReference>
<feature type="transmembrane region" description="Helical" evidence="1">
    <location>
        <begin position="61"/>
        <end position="80"/>
    </location>
</feature>
<feature type="transmembrane region" description="Helical" evidence="1">
    <location>
        <begin position="313"/>
        <end position="332"/>
    </location>
</feature>
<keyword evidence="1" id="KW-0812">Transmembrane</keyword>
<evidence type="ECO:0000313" key="3">
    <source>
        <dbReference type="Proteomes" id="UP000764045"/>
    </source>
</evidence>
<sequence>MTRAQRIRLFLGIMRLGERRNPASGSRWSKMLEWFGAALACLYLSACGVGLGFLAKDIGPYTIVGVMPFVLIVDFSMRFASRKKPIDITPYLILPVKRSEVIDSLLLSSLAAGYNFVWLCLFIPHCITVAAMGVAPLPEAAGIALVCQFLIETNCLWQLLVRSLTNKSLAWWALPAMAYAMPMAAAGMASTSDAPEAILDFFVAHGHTPVSILAYMACFAMLFVANRHVLLCSATQEATGDGTKRKAATKITLPEKWGITGEYMKLEIKSTMRNKAIKRNFMQGILLMSLLSAMITFTTIYDNDSFSQTTYCFYCFIFFGIVNLTRIMGAEGNYIDMLMTHKESTYQLLKAKYYYYCMVLAVPLAILLPAMISGKLPPSLVFAGLFTTTGPIYFILFQLAVNNRQTMPLNNTAIGRPGSNNAIPAMIGIVSFIAPIAAIQLIALAVGKETSLLIMTVAGLVFTVTHKLWLHNIYARMMRKKHANLEGFHATR</sequence>
<feature type="transmembrane region" description="Helical" evidence="1">
    <location>
        <begin position="201"/>
        <end position="224"/>
    </location>
</feature>
<feature type="transmembrane region" description="Helical" evidence="1">
    <location>
        <begin position="452"/>
        <end position="470"/>
    </location>
</feature>
<dbReference type="Pfam" id="PF18940">
    <property type="entry name" value="DUF5687"/>
    <property type="match status" value="1"/>
</dbReference>
<dbReference type="EMBL" id="JACJJL010000003">
    <property type="protein sequence ID" value="MBM6660662.1"/>
    <property type="molecule type" value="Genomic_DNA"/>
</dbReference>
<accession>A0A938WKQ0</accession>
<name>A0A938WKQ0_9BACT</name>
<dbReference type="InterPro" id="IPR043742">
    <property type="entry name" value="DUF5687"/>
</dbReference>
<comment type="caution">
    <text evidence="2">The sequence shown here is derived from an EMBL/GenBank/DDBJ whole genome shotgun (WGS) entry which is preliminary data.</text>
</comment>
<feature type="transmembrane region" description="Helical" evidence="1">
    <location>
        <begin position="422"/>
        <end position="446"/>
    </location>
</feature>
<keyword evidence="1" id="KW-0472">Membrane</keyword>
<feature type="transmembrane region" description="Helical" evidence="1">
    <location>
        <begin position="34"/>
        <end position="55"/>
    </location>
</feature>
<keyword evidence="3" id="KW-1185">Reference proteome</keyword>
<reference evidence="2 3" key="1">
    <citation type="journal article" date="2021" name="Sci. Rep.">
        <title>The distribution of antibiotic resistance genes in chicken gut microbiota commensals.</title>
        <authorList>
            <person name="Juricova H."/>
            <person name="Matiasovicova J."/>
            <person name="Kubasova T."/>
            <person name="Cejkova D."/>
            <person name="Rychlik I."/>
        </authorList>
    </citation>
    <scope>NUCLEOTIDE SEQUENCE [LARGE SCALE GENOMIC DNA]</scope>
    <source>
        <strain evidence="2 3">An819</strain>
    </source>
</reference>
<evidence type="ECO:0000256" key="1">
    <source>
        <dbReference type="SAM" id="Phobius"/>
    </source>
</evidence>